<accession>A0A1T3NMM2</accession>
<dbReference type="EMBL" id="MWQN01000003">
    <property type="protein sequence ID" value="OPC78107.1"/>
    <property type="molecule type" value="Genomic_DNA"/>
</dbReference>
<dbReference type="STRING" id="159449.B4N89_38565"/>
<proteinExistence type="predicted"/>
<evidence type="ECO:0000313" key="1">
    <source>
        <dbReference type="EMBL" id="OPC78107.1"/>
    </source>
</evidence>
<dbReference type="InterPro" id="IPR010430">
    <property type="entry name" value="DUF1028"/>
</dbReference>
<name>A0A1T3NMM2_9ACTN</name>
<dbReference type="RefSeq" id="WP_078981202.1">
    <property type="nucleotide sequence ID" value="NZ_MWQN01000003.1"/>
</dbReference>
<dbReference type="PANTHER" id="PTHR39328">
    <property type="entry name" value="BLL2871 PROTEIN"/>
    <property type="match status" value="1"/>
</dbReference>
<dbReference type="SUPFAM" id="SSF56235">
    <property type="entry name" value="N-terminal nucleophile aminohydrolases (Ntn hydrolases)"/>
    <property type="match status" value="1"/>
</dbReference>
<dbReference type="OrthoDB" id="9790012at2"/>
<evidence type="ECO:0000313" key="2">
    <source>
        <dbReference type="Proteomes" id="UP000190037"/>
    </source>
</evidence>
<dbReference type="Proteomes" id="UP000190037">
    <property type="component" value="Unassembled WGS sequence"/>
</dbReference>
<gene>
    <name evidence="1" type="ORF">B4N89_38565</name>
</gene>
<evidence type="ECO:0008006" key="3">
    <source>
        <dbReference type="Google" id="ProtNLM"/>
    </source>
</evidence>
<keyword evidence="2" id="KW-1185">Reference proteome</keyword>
<dbReference type="PANTHER" id="PTHR39328:SF1">
    <property type="entry name" value="BLL2871 PROTEIN"/>
    <property type="match status" value="1"/>
</dbReference>
<dbReference type="Gene3D" id="3.60.20.10">
    <property type="entry name" value="Glutamine Phosphoribosylpyrophosphate, subunit 1, domain 1"/>
    <property type="match status" value="1"/>
</dbReference>
<dbReference type="Pfam" id="PF06267">
    <property type="entry name" value="DUF1028"/>
    <property type="match status" value="1"/>
</dbReference>
<dbReference type="InterPro" id="IPR029055">
    <property type="entry name" value="Ntn_hydrolases_N"/>
</dbReference>
<protein>
    <recommendedName>
        <fullName evidence="3">Fimbrial assembly protein FimA</fullName>
    </recommendedName>
</protein>
<comment type="caution">
    <text evidence="1">The sequence shown here is derived from an EMBL/GenBank/DDBJ whole genome shotgun (WGS) entry which is preliminary data.</text>
</comment>
<organism evidence="1 2">
    <name type="scientific">Embleya scabrispora</name>
    <dbReference type="NCBI Taxonomy" id="159449"/>
    <lineage>
        <taxon>Bacteria</taxon>
        <taxon>Bacillati</taxon>
        <taxon>Actinomycetota</taxon>
        <taxon>Actinomycetes</taxon>
        <taxon>Kitasatosporales</taxon>
        <taxon>Streptomycetaceae</taxon>
        <taxon>Embleya</taxon>
    </lineage>
</organism>
<sequence>MTYSMVSFNPDDGSLGFAAQSHFFAVGSVVGDAEAGVGVVVSQAFANTDWPHEGLALLRAGATPDDVLDTLTSADPQAEYRQAIVMDAGGRYACFGGTGCAPHTGIARGEGMAAVGNMLASDTVCAAMLATHRASTSTHADRLVAALLAGERAGGDARGSQSAVLKVVGPVRDERPWRHVLADIRVDDHADPVAELRRMLPIHEGFRAIGAALFAPPLVIGDASGIVADRARETIAALASAAIGLGANREADLWRAVVLLRSGRVDAGRALIGELTAERPQLAEFADGLAQVGILPRSEAAR</sequence>
<reference evidence="1 2" key="1">
    <citation type="submission" date="2017-03" db="EMBL/GenBank/DDBJ databases">
        <title>Draft genome sequence of Streptomyces scabrisporus NF3, endophyte isolated from Amphipterygium adstringens.</title>
        <authorList>
            <person name="Vazquez M."/>
            <person name="Ceapa C.D."/>
            <person name="Rodriguez Luna D."/>
            <person name="Sanchez Esquivel S."/>
        </authorList>
    </citation>
    <scope>NUCLEOTIDE SEQUENCE [LARGE SCALE GENOMIC DNA]</scope>
    <source>
        <strain evidence="1 2">NF3</strain>
    </source>
</reference>
<dbReference type="AlphaFoldDB" id="A0A1T3NMM2"/>